<sequence length="305" mass="35603">MSSHKKRKQHYVWRQYLISWAIDEKIFCLREKRIINPNLMGVAQQRDFYKLNELKVDDLEFIMSFIKKSPKESRQGHAKLLSAFTYAHRVLKEISNISESKQAKEAIDLCLHNLDEDLHSGIESIGGQYLESLLNRDTSFFKTDKGFLDFIYYLSVQYMRTKKIRESTLNAFISTPHYDIMKNSYNVLNHIFATNMGGSLYLDRHTYKMMMIENYSKTDFITGDQPVINIFSLSTPKNIAPDNLAFYYPISPKLAILVIEKNRFEGLETLTVTDKEVHSYNKAIIQCSHEQVYSLKKSTLESLMN</sequence>
<dbReference type="EMBL" id="FR695868">
    <property type="protein sequence ID" value="CBX28102.1"/>
    <property type="molecule type" value="Genomic_DNA"/>
</dbReference>
<dbReference type="AlphaFoldDB" id="E1YC03"/>
<proteinExistence type="predicted"/>
<dbReference type="EMBL" id="FR695868">
    <property type="protein sequence ID" value="CBX28097.1"/>
    <property type="molecule type" value="Genomic_DNA"/>
</dbReference>
<dbReference type="InterPro" id="IPR025332">
    <property type="entry name" value="DUF4238"/>
</dbReference>
<evidence type="ECO:0000313" key="2">
    <source>
        <dbReference type="EMBL" id="CBX28102.1"/>
    </source>
</evidence>
<gene>
    <name evidence="1" type="ORF">N47_G34210</name>
    <name evidence="2" type="ORF">N47_G34260</name>
</gene>
<accession>E1YC03</accession>
<organism evidence="1">
    <name type="scientific">uncultured Desulfobacterium sp</name>
    <dbReference type="NCBI Taxonomy" id="201089"/>
    <lineage>
        <taxon>Bacteria</taxon>
        <taxon>Pseudomonadati</taxon>
        <taxon>Thermodesulfobacteriota</taxon>
        <taxon>Desulfobacteria</taxon>
        <taxon>Desulfobacterales</taxon>
        <taxon>Desulfobacteriaceae</taxon>
        <taxon>Desulfobacterium</taxon>
        <taxon>environmental samples</taxon>
    </lineage>
</organism>
<name>E1YC03_9BACT</name>
<evidence type="ECO:0008006" key="3">
    <source>
        <dbReference type="Google" id="ProtNLM"/>
    </source>
</evidence>
<reference evidence="1" key="1">
    <citation type="journal article" date="2011" name="Environ. Microbiol.">
        <title>Genomic insights into the metabolic potential of the polycyclic aromatic hydrocarbon degrading sulfate-reducing Deltaproteobacterium N47.</title>
        <authorList>
            <person name="Bergmann F."/>
            <person name="Selesi D."/>
            <person name="Weinmaier T."/>
            <person name="Tischler P."/>
            <person name="Rattei T."/>
            <person name="Meckenstock R.U."/>
        </authorList>
    </citation>
    <scope>NUCLEOTIDE SEQUENCE</scope>
</reference>
<evidence type="ECO:0000313" key="1">
    <source>
        <dbReference type="EMBL" id="CBX28097.1"/>
    </source>
</evidence>
<protein>
    <recommendedName>
        <fullName evidence="3">DUF4238 domain-containing protein</fullName>
    </recommendedName>
</protein>
<dbReference type="Pfam" id="PF14022">
    <property type="entry name" value="DUF4238"/>
    <property type="match status" value="1"/>
</dbReference>